<keyword evidence="8 10" id="KW-0472">Membrane</keyword>
<evidence type="ECO:0000313" key="12">
    <source>
        <dbReference type="EMBL" id="TSE18858.1"/>
    </source>
</evidence>
<evidence type="ECO:0000256" key="7">
    <source>
        <dbReference type="ARBA" id="ARBA00022989"/>
    </source>
</evidence>
<keyword evidence="3" id="KW-1003">Cell membrane</keyword>
<feature type="compositionally biased region" description="Low complexity" evidence="9">
    <location>
        <begin position="162"/>
        <end position="172"/>
    </location>
</feature>
<dbReference type="GO" id="GO:0005886">
    <property type="term" value="C:plasma membrane"/>
    <property type="evidence" value="ECO:0007669"/>
    <property type="project" value="UniProtKB-SubCell"/>
</dbReference>
<keyword evidence="5 10" id="KW-0812">Transmembrane</keyword>
<feature type="domain" description="Type II secretion system protein GspC N-terminal" evidence="11">
    <location>
        <begin position="34"/>
        <end position="151"/>
    </location>
</feature>
<keyword evidence="4" id="KW-0997">Cell inner membrane</keyword>
<protein>
    <submittedName>
        <fullName evidence="12">Type II secretion system protein C</fullName>
    </submittedName>
</protein>
<keyword evidence="13" id="KW-1185">Reference proteome</keyword>
<dbReference type="GO" id="GO:0015031">
    <property type="term" value="P:protein transport"/>
    <property type="evidence" value="ECO:0007669"/>
    <property type="project" value="UniProtKB-KW"/>
</dbReference>
<evidence type="ECO:0000256" key="5">
    <source>
        <dbReference type="ARBA" id="ARBA00022692"/>
    </source>
</evidence>
<evidence type="ECO:0000256" key="4">
    <source>
        <dbReference type="ARBA" id="ARBA00022519"/>
    </source>
</evidence>
<comment type="subcellular location">
    <subcellularLocation>
        <location evidence="1">Cell inner membrane</location>
    </subcellularLocation>
</comment>
<keyword evidence="6" id="KW-0653">Protein transport</keyword>
<dbReference type="InterPro" id="IPR024961">
    <property type="entry name" value="T2SS_GspC_N"/>
</dbReference>
<sequence length="178" mass="17688">MTPPAVPPVRPPPVCRCRAHGRARLPALAALLAWGVAGWLAAAWGWRLWGQAQGVAPAAPPPSSAPVAQAETMARALGGGEGVAATPPPAPAAVAAAGAAWRLLGLVADGGGRGAALLAADGQPARPYRAGAALPDGWRVQRIERDGVWLSPPQGGEVVRLPAPVRPAASTAAPPPGG</sequence>
<evidence type="ECO:0000256" key="6">
    <source>
        <dbReference type="ARBA" id="ARBA00022927"/>
    </source>
</evidence>
<evidence type="ECO:0000256" key="2">
    <source>
        <dbReference type="ARBA" id="ARBA00022448"/>
    </source>
</evidence>
<evidence type="ECO:0000259" key="11">
    <source>
        <dbReference type="Pfam" id="PF11356"/>
    </source>
</evidence>
<dbReference type="Pfam" id="PF11356">
    <property type="entry name" value="T2SSC"/>
    <property type="match status" value="1"/>
</dbReference>
<gene>
    <name evidence="12" type="ORF">Talka_01888</name>
</gene>
<dbReference type="RefSeq" id="WP_185970124.1">
    <property type="nucleotide sequence ID" value="NZ_VJNB01000010.1"/>
</dbReference>
<reference evidence="12 13" key="1">
    <citation type="submission" date="2019-07" db="EMBL/GenBank/DDBJ databases">
        <title>Tepidimonas alkaliphilus YIM 72238 draft genome.</title>
        <authorList>
            <person name="Da Costa M.S."/>
            <person name="Froufe H.J.C."/>
            <person name="Egas C."/>
            <person name="Albuquerque L."/>
        </authorList>
    </citation>
    <scope>NUCLEOTIDE SEQUENCE [LARGE SCALE GENOMIC DNA]</scope>
    <source>
        <strain evidence="12 13">YIM 72238</strain>
    </source>
</reference>
<feature type="region of interest" description="Disordered" evidence="9">
    <location>
        <begin position="151"/>
        <end position="178"/>
    </location>
</feature>
<dbReference type="Proteomes" id="UP000315736">
    <property type="component" value="Unassembled WGS sequence"/>
</dbReference>
<evidence type="ECO:0000256" key="3">
    <source>
        <dbReference type="ARBA" id="ARBA00022475"/>
    </source>
</evidence>
<comment type="caution">
    <text evidence="12">The sequence shown here is derived from an EMBL/GenBank/DDBJ whole genome shotgun (WGS) entry which is preliminary data.</text>
</comment>
<evidence type="ECO:0000256" key="1">
    <source>
        <dbReference type="ARBA" id="ARBA00004533"/>
    </source>
</evidence>
<accession>A0A554W5J8</accession>
<keyword evidence="7 10" id="KW-1133">Transmembrane helix</keyword>
<evidence type="ECO:0000256" key="8">
    <source>
        <dbReference type="ARBA" id="ARBA00023136"/>
    </source>
</evidence>
<evidence type="ECO:0000256" key="10">
    <source>
        <dbReference type="SAM" id="Phobius"/>
    </source>
</evidence>
<evidence type="ECO:0000256" key="9">
    <source>
        <dbReference type="SAM" id="MobiDB-lite"/>
    </source>
</evidence>
<dbReference type="EMBL" id="VJNB01000010">
    <property type="protein sequence ID" value="TSE18858.1"/>
    <property type="molecule type" value="Genomic_DNA"/>
</dbReference>
<organism evidence="12 13">
    <name type="scientific">Tepidimonas alkaliphilus</name>
    <dbReference type="NCBI Taxonomy" id="2588942"/>
    <lineage>
        <taxon>Bacteria</taxon>
        <taxon>Pseudomonadati</taxon>
        <taxon>Pseudomonadota</taxon>
        <taxon>Betaproteobacteria</taxon>
        <taxon>Burkholderiales</taxon>
        <taxon>Tepidimonas</taxon>
    </lineage>
</organism>
<feature type="transmembrane region" description="Helical" evidence="10">
    <location>
        <begin position="25"/>
        <end position="46"/>
    </location>
</feature>
<proteinExistence type="predicted"/>
<evidence type="ECO:0000313" key="13">
    <source>
        <dbReference type="Proteomes" id="UP000315736"/>
    </source>
</evidence>
<name>A0A554W5J8_9BURK</name>
<dbReference type="AlphaFoldDB" id="A0A554W5J8"/>
<keyword evidence="2" id="KW-0813">Transport</keyword>